<evidence type="ECO:0000313" key="9">
    <source>
        <dbReference type="EMBL" id="CAI9761907.1"/>
    </source>
</evidence>
<dbReference type="GO" id="GO:0045892">
    <property type="term" value="P:negative regulation of DNA-templated transcription"/>
    <property type="evidence" value="ECO:0007669"/>
    <property type="project" value="UniProtKB-UniRule"/>
</dbReference>
<keyword evidence="2 6" id="KW-0678">Repressor</keyword>
<dbReference type="Proteomes" id="UP000834106">
    <property type="component" value="Chromosome 5"/>
</dbReference>
<evidence type="ECO:0000256" key="1">
    <source>
        <dbReference type="ARBA" id="ARBA00004123"/>
    </source>
</evidence>
<dbReference type="Pfam" id="PF13724">
    <property type="entry name" value="DNA_binding_2"/>
    <property type="match status" value="1"/>
</dbReference>
<evidence type="ECO:0000259" key="8">
    <source>
        <dbReference type="PROSITE" id="PS51754"/>
    </source>
</evidence>
<dbReference type="AlphaFoldDB" id="A0AAD2DP80"/>
<evidence type="ECO:0000256" key="4">
    <source>
        <dbReference type="ARBA" id="ARBA00023163"/>
    </source>
</evidence>
<feature type="region of interest" description="Disordered" evidence="7">
    <location>
        <begin position="197"/>
        <end position="241"/>
    </location>
</feature>
<dbReference type="InterPro" id="IPR025830">
    <property type="entry name" value="DNA_bnd_dom_ovate"/>
</dbReference>
<comment type="subcellular location">
    <subcellularLocation>
        <location evidence="1 6">Nucleus</location>
    </subcellularLocation>
</comment>
<accession>A0AAD2DP80</accession>
<dbReference type="GO" id="GO:0005634">
    <property type="term" value="C:nucleus"/>
    <property type="evidence" value="ECO:0007669"/>
    <property type="project" value="UniProtKB-SubCell"/>
</dbReference>
<dbReference type="GO" id="GO:0003677">
    <property type="term" value="F:DNA binding"/>
    <property type="evidence" value="ECO:0007669"/>
    <property type="project" value="InterPro"/>
</dbReference>
<sequence length="318" mass="36358">MGSYKFRLSDMIPNAWFYKLKYMSKTRNQKSHRGTAAAPPPPSPKQRRPPAAGPSDLRKSYHFTRDLTFHSNSPTKNTAVNYSESPRISSKKLRSTKKTRVSAGYTCRVNLESDSTSEECQNSTSCKCKFQNDIIIDLDEKPFQAKSELDLPPIITKVRDTENHMKNSDKFEERNAYESLSVKTVKDDTLSTDFKQQKTTPFRKSTVNSSGMKLRHRNSPRIGRKNIPGRKSVSSSSSSSSWKSASENFAVVKSSEDPQRDFRESMVEMIVENNIRAPKDLEELLACYLCLNSFEHHDLIIKVFKQIWFDTIADICMK</sequence>
<organism evidence="9 10">
    <name type="scientific">Fraxinus pennsylvanica</name>
    <dbReference type="NCBI Taxonomy" id="56036"/>
    <lineage>
        <taxon>Eukaryota</taxon>
        <taxon>Viridiplantae</taxon>
        <taxon>Streptophyta</taxon>
        <taxon>Embryophyta</taxon>
        <taxon>Tracheophyta</taxon>
        <taxon>Spermatophyta</taxon>
        <taxon>Magnoliopsida</taxon>
        <taxon>eudicotyledons</taxon>
        <taxon>Gunneridae</taxon>
        <taxon>Pentapetalae</taxon>
        <taxon>asterids</taxon>
        <taxon>lamiids</taxon>
        <taxon>Lamiales</taxon>
        <taxon>Oleaceae</taxon>
        <taxon>Oleeae</taxon>
        <taxon>Fraxinus</taxon>
    </lineage>
</organism>
<keyword evidence="5 6" id="KW-0539">Nucleus</keyword>
<keyword evidence="3 6" id="KW-0805">Transcription regulation</keyword>
<evidence type="ECO:0000313" key="10">
    <source>
        <dbReference type="Proteomes" id="UP000834106"/>
    </source>
</evidence>
<evidence type="ECO:0000256" key="6">
    <source>
        <dbReference type="RuleBase" id="RU367028"/>
    </source>
</evidence>
<dbReference type="PANTHER" id="PTHR33057:SF82">
    <property type="entry name" value="TRANSCRIPTION REPRESSOR OFP5"/>
    <property type="match status" value="1"/>
</dbReference>
<keyword evidence="10" id="KW-1185">Reference proteome</keyword>
<feature type="compositionally biased region" description="Basic residues" evidence="7">
    <location>
        <begin position="213"/>
        <end position="228"/>
    </location>
</feature>
<protein>
    <recommendedName>
        <fullName evidence="6">Transcription repressor</fullName>
    </recommendedName>
    <alternativeName>
        <fullName evidence="6">Ovate family protein</fullName>
    </alternativeName>
</protein>
<dbReference type="PROSITE" id="PS51754">
    <property type="entry name" value="OVATE"/>
    <property type="match status" value="1"/>
</dbReference>
<evidence type="ECO:0000256" key="2">
    <source>
        <dbReference type="ARBA" id="ARBA00022491"/>
    </source>
</evidence>
<dbReference type="InterPro" id="IPR006458">
    <property type="entry name" value="Ovate_C"/>
</dbReference>
<keyword evidence="4 6" id="KW-0804">Transcription</keyword>
<evidence type="ECO:0000256" key="5">
    <source>
        <dbReference type="ARBA" id="ARBA00023242"/>
    </source>
</evidence>
<feature type="domain" description="OVATE" evidence="8">
    <location>
        <begin position="251"/>
        <end position="310"/>
    </location>
</feature>
<feature type="region of interest" description="Disordered" evidence="7">
    <location>
        <begin position="27"/>
        <end position="95"/>
    </location>
</feature>
<dbReference type="Pfam" id="PF04844">
    <property type="entry name" value="Ovate"/>
    <property type="match status" value="1"/>
</dbReference>
<evidence type="ECO:0000256" key="3">
    <source>
        <dbReference type="ARBA" id="ARBA00023015"/>
    </source>
</evidence>
<feature type="compositionally biased region" description="Polar residues" evidence="7">
    <location>
        <begin position="197"/>
        <end position="211"/>
    </location>
</feature>
<dbReference type="PANTHER" id="PTHR33057">
    <property type="entry name" value="TRANSCRIPTION REPRESSOR OFP7-RELATED"/>
    <property type="match status" value="1"/>
</dbReference>
<dbReference type="EMBL" id="OU503040">
    <property type="protein sequence ID" value="CAI9761907.1"/>
    <property type="molecule type" value="Genomic_DNA"/>
</dbReference>
<proteinExistence type="predicted"/>
<comment type="function">
    <text evidence="6">Transcriptional repressor that regulates multiple aspects of plant growth and development.</text>
</comment>
<name>A0AAD2DP80_9LAMI</name>
<dbReference type="NCBIfam" id="TIGR01568">
    <property type="entry name" value="A_thal_3678"/>
    <property type="match status" value="1"/>
</dbReference>
<feature type="compositionally biased region" description="Low complexity" evidence="7">
    <location>
        <begin position="232"/>
        <end position="241"/>
    </location>
</feature>
<dbReference type="InterPro" id="IPR038933">
    <property type="entry name" value="Ovate"/>
</dbReference>
<evidence type="ECO:0000256" key="7">
    <source>
        <dbReference type="SAM" id="MobiDB-lite"/>
    </source>
</evidence>
<reference evidence="9" key="1">
    <citation type="submission" date="2023-05" db="EMBL/GenBank/DDBJ databases">
        <authorList>
            <person name="Huff M."/>
        </authorList>
    </citation>
    <scope>NUCLEOTIDE SEQUENCE</scope>
</reference>
<gene>
    <name evidence="9" type="ORF">FPE_LOCUS9337</name>
</gene>
<feature type="compositionally biased region" description="Polar residues" evidence="7">
    <location>
        <begin position="69"/>
        <end position="88"/>
    </location>
</feature>
<feature type="compositionally biased region" description="Basic and acidic residues" evidence="7">
    <location>
        <begin position="56"/>
        <end position="68"/>
    </location>
</feature>